<gene>
    <name evidence="3" type="ORF">ACFODZ_16600</name>
</gene>
<dbReference type="EMBL" id="JBHRTS010000011">
    <property type="protein sequence ID" value="MFC3195876.1"/>
    <property type="molecule type" value="Genomic_DNA"/>
</dbReference>
<evidence type="ECO:0000256" key="1">
    <source>
        <dbReference type="SAM" id="Phobius"/>
    </source>
</evidence>
<feature type="domain" description="DUF8173" evidence="2">
    <location>
        <begin position="215"/>
        <end position="361"/>
    </location>
</feature>
<comment type="caution">
    <text evidence="3">The sequence shown here is derived from an EMBL/GenBank/DDBJ whole genome shotgun (WGS) entry which is preliminary data.</text>
</comment>
<feature type="transmembrane region" description="Helical" evidence="1">
    <location>
        <begin position="253"/>
        <end position="275"/>
    </location>
</feature>
<keyword evidence="1" id="KW-1133">Transmembrane helix</keyword>
<organism evidence="3 4">
    <name type="scientific">Marinicella sediminis</name>
    <dbReference type="NCBI Taxonomy" id="1792834"/>
    <lineage>
        <taxon>Bacteria</taxon>
        <taxon>Pseudomonadati</taxon>
        <taxon>Pseudomonadota</taxon>
        <taxon>Gammaproteobacteria</taxon>
        <taxon>Lysobacterales</taxon>
        <taxon>Marinicellaceae</taxon>
        <taxon>Marinicella</taxon>
    </lineage>
</organism>
<feature type="transmembrane region" description="Helical" evidence="1">
    <location>
        <begin position="325"/>
        <end position="341"/>
    </location>
</feature>
<dbReference type="Pfam" id="PF26514">
    <property type="entry name" value="DUF8173"/>
    <property type="match status" value="1"/>
</dbReference>
<keyword evidence="1" id="KW-0812">Transmembrane</keyword>
<reference evidence="4" key="1">
    <citation type="journal article" date="2019" name="Int. J. Syst. Evol. Microbiol.">
        <title>The Global Catalogue of Microorganisms (GCM) 10K type strain sequencing project: providing services to taxonomists for standard genome sequencing and annotation.</title>
        <authorList>
            <consortium name="The Broad Institute Genomics Platform"/>
            <consortium name="The Broad Institute Genome Sequencing Center for Infectious Disease"/>
            <person name="Wu L."/>
            <person name="Ma J."/>
        </authorList>
    </citation>
    <scope>NUCLEOTIDE SEQUENCE [LARGE SCALE GENOMIC DNA]</scope>
    <source>
        <strain evidence="4">KCTC 42953</strain>
    </source>
</reference>
<dbReference type="InterPro" id="IPR058486">
    <property type="entry name" value="DUF8173"/>
</dbReference>
<feature type="transmembrane region" description="Helical" evidence="1">
    <location>
        <begin position="347"/>
        <end position="365"/>
    </location>
</feature>
<feature type="transmembrane region" description="Helical" evidence="1">
    <location>
        <begin position="287"/>
        <end position="313"/>
    </location>
</feature>
<keyword evidence="4" id="KW-1185">Reference proteome</keyword>
<evidence type="ECO:0000313" key="4">
    <source>
        <dbReference type="Proteomes" id="UP001595533"/>
    </source>
</evidence>
<evidence type="ECO:0000259" key="2">
    <source>
        <dbReference type="Pfam" id="PF26514"/>
    </source>
</evidence>
<sequence length="371" mass="40431">MSNLHAMVVVLFFVTWPAYANDNRSILDFNNDRFVSGTHAIQDATGVDDLFMFGDTVHSTQDISGSLHVFGRMVRSEGAVGQDAYLSGYQVTQSGTVNGDLTVSGIKVNVGDVHGDLRASGRIVDLTGNVWGYALLAGDEVNVNGQVTGDVSIKAEELAFGKGAQIEGQLTIFESVMGAAEVPTNVIEEERITRRDVSEWEAATGDVTFWDWRNALLKFFIAVLIITAFAAWFAAIVPRKLADLRRHILQRPFWSILLGVLAMSVIIGSTIILMITGYGMQLIPINLAIWFIAVLTGYVVGTYAIGVGVLLLVNRPEPNSFKTRAIAAATGAITVVLLFMLPYVGWLLFLSILFAGLGAITHWLFRPRFLS</sequence>
<evidence type="ECO:0000313" key="3">
    <source>
        <dbReference type="EMBL" id="MFC3195876.1"/>
    </source>
</evidence>
<name>A0ABV7JII6_9GAMM</name>
<feature type="transmembrane region" description="Helical" evidence="1">
    <location>
        <begin position="219"/>
        <end position="241"/>
    </location>
</feature>
<protein>
    <recommendedName>
        <fullName evidence="2">DUF8173 domain-containing protein</fullName>
    </recommendedName>
</protein>
<proteinExistence type="predicted"/>
<dbReference type="Proteomes" id="UP001595533">
    <property type="component" value="Unassembled WGS sequence"/>
</dbReference>
<keyword evidence="1" id="KW-0472">Membrane</keyword>
<accession>A0ABV7JII6</accession>
<dbReference type="RefSeq" id="WP_157893010.1">
    <property type="nucleotide sequence ID" value="NZ_JBHRTS010000011.1"/>
</dbReference>